<dbReference type="InterPro" id="IPR003313">
    <property type="entry name" value="AraC-bd"/>
</dbReference>
<evidence type="ECO:0000313" key="6">
    <source>
        <dbReference type="Proteomes" id="UP000253090"/>
    </source>
</evidence>
<reference evidence="5 6" key="1">
    <citation type="submission" date="2018-07" db="EMBL/GenBank/DDBJ databases">
        <title>Genomic Encyclopedia of Type Strains, Phase III (KMG-III): the genomes of soil and plant-associated and newly described type strains.</title>
        <authorList>
            <person name="Whitman W."/>
        </authorList>
    </citation>
    <scope>NUCLEOTIDE SEQUENCE [LARGE SCALE GENOMIC DNA]</scope>
    <source>
        <strain evidence="5 6">CECT 8333</strain>
    </source>
</reference>
<dbReference type="PANTHER" id="PTHR43280">
    <property type="entry name" value="ARAC-FAMILY TRANSCRIPTIONAL REGULATOR"/>
    <property type="match status" value="1"/>
</dbReference>
<dbReference type="Proteomes" id="UP000253090">
    <property type="component" value="Unassembled WGS sequence"/>
</dbReference>
<keyword evidence="3" id="KW-0804">Transcription</keyword>
<dbReference type="SUPFAM" id="SSF51215">
    <property type="entry name" value="Regulatory protein AraC"/>
    <property type="match status" value="1"/>
</dbReference>
<dbReference type="InterPro" id="IPR037923">
    <property type="entry name" value="HTH-like"/>
</dbReference>
<dbReference type="Pfam" id="PF02311">
    <property type="entry name" value="AraC_binding"/>
    <property type="match status" value="1"/>
</dbReference>
<evidence type="ECO:0000256" key="2">
    <source>
        <dbReference type="ARBA" id="ARBA00023125"/>
    </source>
</evidence>
<feature type="domain" description="HTH araC/xylS-type" evidence="4">
    <location>
        <begin position="191"/>
        <end position="289"/>
    </location>
</feature>
<dbReference type="SMART" id="SM00342">
    <property type="entry name" value="HTH_ARAC"/>
    <property type="match status" value="1"/>
</dbReference>
<organism evidence="5 6">
    <name type="scientific">Fontibacillus phaseoli</name>
    <dbReference type="NCBI Taxonomy" id="1416533"/>
    <lineage>
        <taxon>Bacteria</taxon>
        <taxon>Bacillati</taxon>
        <taxon>Bacillota</taxon>
        <taxon>Bacilli</taxon>
        <taxon>Bacillales</taxon>
        <taxon>Paenibacillaceae</taxon>
        <taxon>Fontibacillus</taxon>
    </lineage>
</organism>
<gene>
    <name evidence="5" type="ORF">DFP94_102406</name>
</gene>
<name>A0A369BJS5_9BACL</name>
<dbReference type="InterPro" id="IPR018060">
    <property type="entry name" value="HTH_AraC"/>
</dbReference>
<evidence type="ECO:0000256" key="3">
    <source>
        <dbReference type="ARBA" id="ARBA00023163"/>
    </source>
</evidence>
<dbReference type="InterPro" id="IPR018062">
    <property type="entry name" value="HTH_AraC-typ_CS"/>
</dbReference>
<dbReference type="RefSeq" id="WP_342768232.1">
    <property type="nucleotide sequence ID" value="NZ_QPJW01000002.1"/>
</dbReference>
<dbReference type="AlphaFoldDB" id="A0A369BJS5"/>
<dbReference type="PANTHER" id="PTHR43280:SF2">
    <property type="entry name" value="HTH-TYPE TRANSCRIPTIONAL REGULATOR EXSA"/>
    <property type="match status" value="1"/>
</dbReference>
<proteinExistence type="predicted"/>
<dbReference type="InterPro" id="IPR009057">
    <property type="entry name" value="Homeodomain-like_sf"/>
</dbReference>
<protein>
    <submittedName>
        <fullName evidence="5">AraC-like DNA-binding protein</fullName>
    </submittedName>
</protein>
<sequence length="292" mass="33535">MSETVRNMQEYEYEYAEFIYYTPGELDREGQLWPVRAGRSFAKPNYKVGPKRIECYSLHFVLEGKVCFEFEDQQVELQKNDLFCLFPGQTYHYYLLSSELPLRMSWLVLDGGRIMSLLKLAGITPERPFAHGKMRPPLKDALDRMLGAMARFERWNPAVSLELQGLACELLAGLMPESPVVHTSEPSGWIRECMEFMELHATEGISVQQVAAFAGVHRSYFSHAFTNQVGIPPQKYIQNIRMEKARRLLVETEASVTEIALSLGYPNLYTFTRAFKSFYKIPPLYVRAESSG</sequence>
<keyword evidence="2 5" id="KW-0238">DNA-binding</keyword>
<evidence type="ECO:0000313" key="5">
    <source>
        <dbReference type="EMBL" id="RCX21651.1"/>
    </source>
</evidence>
<dbReference type="InterPro" id="IPR014710">
    <property type="entry name" value="RmlC-like_jellyroll"/>
</dbReference>
<dbReference type="PROSITE" id="PS00041">
    <property type="entry name" value="HTH_ARAC_FAMILY_1"/>
    <property type="match status" value="1"/>
</dbReference>
<evidence type="ECO:0000256" key="1">
    <source>
        <dbReference type="ARBA" id="ARBA00023015"/>
    </source>
</evidence>
<dbReference type="SUPFAM" id="SSF46689">
    <property type="entry name" value="Homeodomain-like"/>
    <property type="match status" value="2"/>
</dbReference>
<dbReference type="Gene3D" id="2.60.120.10">
    <property type="entry name" value="Jelly Rolls"/>
    <property type="match status" value="1"/>
</dbReference>
<dbReference type="PROSITE" id="PS01124">
    <property type="entry name" value="HTH_ARAC_FAMILY_2"/>
    <property type="match status" value="1"/>
</dbReference>
<dbReference type="GO" id="GO:0003700">
    <property type="term" value="F:DNA-binding transcription factor activity"/>
    <property type="evidence" value="ECO:0007669"/>
    <property type="project" value="InterPro"/>
</dbReference>
<comment type="caution">
    <text evidence="5">The sequence shown here is derived from an EMBL/GenBank/DDBJ whole genome shotgun (WGS) entry which is preliminary data.</text>
</comment>
<keyword evidence="6" id="KW-1185">Reference proteome</keyword>
<accession>A0A369BJS5</accession>
<dbReference type="GO" id="GO:0043565">
    <property type="term" value="F:sequence-specific DNA binding"/>
    <property type="evidence" value="ECO:0007669"/>
    <property type="project" value="InterPro"/>
</dbReference>
<dbReference type="Pfam" id="PF12833">
    <property type="entry name" value="HTH_18"/>
    <property type="match status" value="1"/>
</dbReference>
<keyword evidence="1" id="KW-0805">Transcription regulation</keyword>
<evidence type="ECO:0000259" key="4">
    <source>
        <dbReference type="PROSITE" id="PS01124"/>
    </source>
</evidence>
<dbReference type="EMBL" id="QPJW01000002">
    <property type="protein sequence ID" value="RCX21651.1"/>
    <property type="molecule type" value="Genomic_DNA"/>
</dbReference>
<dbReference type="Gene3D" id="1.10.10.60">
    <property type="entry name" value="Homeodomain-like"/>
    <property type="match status" value="2"/>
</dbReference>